<dbReference type="Gene3D" id="3.40.50.720">
    <property type="entry name" value="NAD(P)-binding Rossmann-like Domain"/>
    <property type="match status" value="1"/>
</dbReference>
<accession>A0A0N4V8Y7</accession>
<evidence type="ECO:0000313" key="3">
    <source>
        <dbReference type="WBParaSite" id="EVEC_0000685501-mRNA-1"/>
    </source>
</evidence>
<dbReference type="Proteomes" id="UP000274131">
    <property type="component" value="Unassembled WGS sequence"/>
</dbReference>
<dbReference type="InterPro" id="IPR036291">
    <property type="entry name" value="NAD(P)-bd_dom_sf"/>
</dbReference>
<dbReference type="STRING" id="51028.A0A0N4V8Y7"/>
<dbReference type="WBParaSite" id="EVEC_0000685501-mRNA-1">
    <property type="protein sequence ID" value="EVEC_0000685501-mRNA-1"/>
    <property type="gene ID" value="EVEC_0000685501"/>
</dbReference>
<dbReference type="OrthoDB" id="16464at2759"/>
<protein>
    <submittedName>
        <fullName evidence="3">RmlD_sub_bind domain-containing protein</fullName>
    </submittedName>
</protein>
<reference evidence="1 2" key="2">
    <citation type="submission" date="2018-10" db="EMBL/GenBank/DDBJ databases">
        <authorList>
            <consortium name="Pathogen Informatics"/>
        </authorList>
    </citation>
    <scope>NUCLEOTIDE SEQUENCE [LARGE SCALE GENOMIC DNA]</scope>
</reference>
<proteinExistence type="predicted"/>
<keyword evidence="2" id="KW-1185">Reference proteome</keyword>
<evidence type="ECO:0000313" key="2">
    <source>
        <dbReference type="Proteomes" id="UP000274131"/>
    </source>
</evidence>
<gene>
    <name evidence="1" type="ORF">EVEC_LOCUS6403</name>
</gene>
<dbReference type="SUPFAM" id="SSF51735">
    <property type="entry name" value="NAD(P)-binding Rossmann-fold domains"/>
    <property type="match status" value="1"/>
</dbReference>
<sequence length="285" mass="32456">MNFDYCIGKCSVGENSDQEVLNEVLSNTPSHVIAVVEHDGGCEVFPYVDRSSSKCSPLELRKNVSSNLYAPWLLASLCDRLGIHFTYVGSGDIFHYDQKHPIDGAGFQENNYINYVGSNVTVVRGYTDRLMQFFPNALNVRLRMPIDFDQNPREWLKKHSIRSEEMKAAEYFDFPESVTVLTSCIPILLEMIINRTPGTINLVNPGPIRLSEVAENFKNLVDPAFTYRVIGLEENRELVEQQSHCRLDTSKLERIHPGIKTAAEEIHKLFADINRKSNRNFLQQA</sequence>
<evidence type="ECO:0000313" key="1">
    <source>
        <dbReference type="EMBL" id="VDD91652.1"/>
    </source>
</evidence>
<dbReference type="AlphaFoldDB" id="A0A0N4V8Y7"/>
<name>A0A0N4V8Y7_ENTVE</name>
<dbReference type="EMBL" id="UXUI01008495">
    <property type="protein sequence ID" value="VDD91652.1"/>
    <property type="molecule type" value="Genomic_DNA"/>
</dbReference>
<reference evidence="3" key="1">
    <citation type="submission" date="2017-02" db="UniProtKB">
        <authorList>
            <consortium name="WormBaseParasite"/>
        </authorList>
    </citation>
    <scope>IDENTIFICATION</scope>
</reference>
<organism evidence="3">
    <name type="scientific">Enterobius vermicularis</name>
    <name type="common">Human pinworm</name>
    <dbReference type="NCBI Taxonomy" id="51028"/>
    <lineage>
        <taxon>Eukaryota</taxon>
        <taxon>Metazoa</taxon>
        <taxon>Ecdysozoa</taxon>
        <taxon>Nematoda</taxon>
        <taxon>Chromadorea</taxon>
        <taxon>Rhabditida</taxon>
        <taxon>Spirurina</taxon>
        <taxon>Oxyuridomorpha</taxon>
        <taxon>Oxyuroidea</taxon>
        <taxon>Oxyuridae</taxon>
        <taxon>Enterobius</taxon>
    </lineage>
</organism>